<dbReference type="AlphaFoldDB" id="A0A517NXW2"/>
<dbReference type="OrthoDB" id="289170at2"/>
<evidence type="ECO:0000313" key="2">
    <source>
        <dbReference type="EMBL" id="QDT11946.1"/>
    </source>
</evidence>
<accession>A0A517NXW2</accession>
<reference evidence="2 3" key="1">
    <citation type="submission" date="2019-02" db="EMBL/GenBank/DDBJ databases">
        <title>Deep-cultivation of Planctomycetes and their phenomic and genomic characterization uncovers novel biology.</title>
        <authorList>
            <person name="Wiegand S."/>
            <person name="Jogler M."/>
            <person name="Boedeker C."/>
            <person name="Pinto D."/>
            <person name="Vollmers J."/>
            <person name="Rivas-Marin E."/>
            <person name="Kohn T."/>
            <person name="Peeters S.H."/>
            <person name="Heuer A."/>
            <person name="Rast P."/>
            <person name="Oberbeckmann S."/>
            <person name="Bunk B."/>
            <person name="Jeske O."/>
            <person name="Meyerdierks A."/>
            <person name="Storesund J.E."/>
            <person name="Kallscheuer N."/>
            <person name="Luecker S."/>
            <person name="Lage O.M."/>
            <person name="Pohl T."/>
            <person name="Merkel B.J."/>
            <person name="Hornburger P."/>
            <person name="Mueller R.-W."/>
            <person name="Bruemmer F."/>
            <person name="Labrenz M."/>
            <person name="Spormann A.M."/>
            <person name="Op den Camp H."/>
            <person name="Overmann J."/>
            <person name="Amann R."/>
            <person name="Jetten M.S.M."/>
            <person name="Mascher T."/>
            <person name="Medema M.H."/>
            <person name="Devos D.P."/>
            <person name="Kaster A.-K."/>
            <person name="Ovreas L."/>
            <person name="Rohde M."/>
            <person name="Galperin M.Y."/>
            <person name="Jogler C."/>
        </authorList>
    </citation>
    <scope>NUCLEOTIDE SEQUENCE [LARGE SCALE GENOMIC DNA]</scope>
    <source>
        <strain evidence="2 3">K23_9</strain>
    </source>
</reference>
<evidence type="ECO:0000256" key="1">
    <source>
        <dbReference type="SAM" id="MobiDB-lite"/>
    </source>
</evidence>
<feature type="region of interest" description="Disordered" evidence="1">
    <location>
        <begin position="68"/>
        <end position="89"/>
    </location>
</feature>
<name>A0A517NXW2_9BACT</name>
<evidence type="ECO:0000313" key="3">
    <source>
        <dbReference type="Proteomes" id="UP000319817"/>
    </source>
</evidence>
<sequence length="130" mass="14359">MATTLATEKQSEAIKQRMREIRTELPYSADQARIRVKQLTDWKYHLSRHPIPIVAATVFAGYLLAPSIRGSDQSPQRAHHAEQPAVRRRVKPAKKGILGGIVGTLATLAMKHAATIAADQVSNAISRREN</sequence>
<dbReference type="Proteomes" id="UP000319817">
    <property type="component" value="Chromosome"/>
</dbReference>
<dbReference type="EMBL" id="CP036526">
    <property type="protein sequence ID" value="QDT11946.1"/>
    <property type="molecule type" value="Genomic_DNA"/>
</dbReference>
<keyword evidence="3" id="KW-1185">Reference proteome</keyword>
<dbReference type="RefSeq" id="WP_145419698.1">
    <property type="nucleotide sequence ID" value="NZ_CP036526.1"/>
</dbReference>
<organism evidence="2 3">
    <name type="scientific">Stieleria marina</name>
    <dbReference type="NCBI Taxonomy" id="1930275"/>
    <lineage>
        <taxon>Bacteria</taxon>
        <taxon>Pseudomonadati</taxon>
        <taxon>Planctomycetota</taxon>
        <taxon>Planctomycetia</taxon>
        <taxon>Pirellulales</taxon>
        <taxon>Pirellulaceae</taxon>
        <taxon>Stieleria</taxon>
    </lineage>
</organism>
<evidence type="ECO:0008006" key="4">
    <source>
        <dbReference type="Google" id="ProtNLM"/>
    </source>
</evidence>
<gene>
    <name evidence="2" type="ORF">K239x_39480</name>
</gene>
<proteinExistence type="predicted"/>
<protein>
    <recommendedName>
        <fullName evidence="4">DUF3618 domain-containing protein</fullName>
    </recommendedName>
</protein>